<reference evidence="1" key="1">
    <citation type="submission" date="2022-02" db="EMBL/GenBank/DDBJ databases">
        <title>Plant Genome Project.</title>
        <authorList>
            <person name="Zhang R.-G."/>
        </authorList>
    </citation>
    <scope>NUCLEOTIDE SEQUENCE</scope>
    <source>
        <strain evidence="1">AT1</strain>
    </source>
</reference>
<evidence type="ECO:0000313" key="2">
    <source>
        <dbReference type="Proteomes" id="UP001062846"/>
    </source>
</evidence>
<organism evidence="1 2">
    <name type="scientific">Rhododendron molle</name>
    <name type="common">Chinese azalea</name>
    <name type="synonym">Azalea mollis</name>
    <dbReference type="NCBI Taxonomy" id="49168"/>
    <lineage>
        <taxon>Eukaryota</taxon>
        <taxon>Viridiplantae</taxon>
        <taxon>Streptophyta</taxon>
        <taxon>Embryophyta</taxon>
        <taxon>Tracheophyta</taxon>
        <taxon>Spermatophyta</taxon>
        <taxon>Magnoliopsida</taxon>
        <taxon>eudicotyledons</taxon>
        <taxon>Gunneridae</taxon>
        <taxon>Pentapetalae</taxon>
        <taxon>asterids</taxon>
        <taxon>Ericales</taxon>
        <taxon>Ericaceae</taxon>
        <taxon>Ericoideae</taxon>
        <taxon>Rhodoreae</taxon>
        <taxon>Rhododendron</taxon>
    </lineage>
</organism>
<proteinExistence type="predicted"/>
<dbReference type="Proteomes" id="UP001062846">
    <property type="component" value="Chromosome 3"/>
</dbReference>
<comment type="caution">
    <text evidence="1">The sequence shown here is derived from an EMBL/GenBank/DDBJ whole genome shotgun (WGS) entry which is preliminary data.</text>
</comment>
<protein>
    <submittedName>
        <fullName evidence="1">Uncharacterized protein</fullName>
    </submittedName>
</protein>
<evidence type="ECO:0000313" key="1">
    <source>
        <dbReference type="EMBL" id="KAI8565637.1"/>
    </source>
</evidence>
<gene>
    <name evidence="1" type="ORF">RHMOL_Rhmol03G0275500</name>
</gene>
<accession>A0ACC0PKT2</accession>
<keyword evidence="2" id="KW-1185">Reference proteome</keyword>
<sequence>MRKSSTPTTRNLNRTIRDKSPTNDEYNGGGSTVEELGRPKFWKVRVEDEDGK</sequence>
<dbReference type="EMBL" id="CM046390">
    <property type="protein sequence ID" value="KAI8565637.1"/>
    <property type="molecule type" value="Genomic_DNA"/>
</dbReference>
<name>A0ACC0PKT2_RHOML</name>